<dbReference type="PANTHER" id="PTHR43547:SF2">
    <property type="entry name" value="HYBRID SIGNAL TRANSDUCTION HISTIDINE KINASE C"/>
    <property type="match status" value="1"/>
</dbReference>
<dbReference type="SUPFAM" id="SSF47384">
    <property type="entry name" value="Homodimeric domain of signal transducing histidine kinase"/>
    <property type="match status" value="1"/>
</dbReference>
<evidence type="ECO:0000256" key="6">
    <source>
        <dbReference type="ARBA" id="ARBA00022679"/>
    </source>
</evidence>
<dbReference type="EC" id="2.7.13.3" evidence="3"/>
<feature type="transmembrane region" description="Helical" evidence="16">
    <location>
        <begin position="36"/>
        <end position="55"/>
    </location>
</feature>
<evidence type="ECO:0000256" key="13">
    <source>
        <dbReference type="ARBA" id="ARBA00023136"/>
    </source>
</evidence>
<dbReference type="SUPFAM" id="SSF55874">
    <property type="entry name" value="ATPase domain of HSP90 chaperone/DNA topoisomerase II/histidine kinase"/>
    <property type="match status" value="1"/>
</dbReference>
<dbReference type="FunFam" id="3.30.565.10:FF:000013">
    <property type="entry name" value="Two-component sensor histidine kinase"/>
    <property type="match status" value="1"/>
</dbReference>
<comment type="caution">
    <text evidence="19">The sequence shown here is derived from an EMBL/GenBank/DDBJ whole genome shotgun (WGS) entry which is preliminary data.</text>
</comment>
<dbReference type="CDD" id="cd00082">
    <property type="entry name" value="HisKA"/>
    <property type="match status" value="1"/>
</dbReference>
<evidence type="ECO:0000256" key="15">
    <source>
        <dbReference type="SAM" id="MobiDB-lite"/>
    </source>
</evidence>
<dbReference type="RefSeq" id="WP_237248979.1">
    <property type="nucleotide sequence ID" value="NZ_JAJTWV010000036.1"/>
</dbReference>
<keyword evidence="13 16" id="KW-0472">Membrane</keyword>
<dbReference type="InterPro" id="IPR047669">
    <property type="entry name" value="MtrAB_MtrB"/>
</dbReference>
<evidence type="ECO:0000256" key="9">
    <source>
        <dbReference type="ARBA" id="ARBA00022777"/>
    </source>
</evidence>
<name>A0A7Z0D333_9MICO</name>
<feature type="domain" description="HAMP" evidence="18">
    <location>
        <begin position="237"/>
        <end position="289"/>
    </location>
</feature>
<evidence type="ECO:0000256" key="4">
    <source>
        <dbReference type="ARBA" id="ARBA00022475"/>
    </source>
</evidence>
<dbReference type="CDD" id="cd06225">
    <property type="entry name" value="HAMP"/>
    <property type="match status" value="1"/>
</dbReference>
<dbReference type="FunFam" id="1.10.287.130:FF:000010">
    <property type="entry name" value="Two-component sensor histidine kinase"/>
    <property type="match status" value="1"/>
</dbReference>
<dbReference type="InterPro" id="IPR003594">
    <property type="entry name" value="HATPase_dom"/>
</dbReference>
<dbReference type="InterPro" id="IPR003661">
    <property type="entry name" value="HisK_dim/P_dom"/>
</dbReference>
<dbReference type="SUPFAM" id="SSF158472">
    <property type="entry name" value="HAMP domain-like"/>
    <property type="match status" value="1"/>
</dbReference>
<dbReference type="Gene3D" id="3.30.565.10">
    <property type="entry name" value="Histidine kinase-like ATPase, C-terminal domain"/>
    <property type="match status" value="1"/>
</dbReference>
<dbReference type="InterPro" id="IPR036890">
    <property type="entry name" value="HATPase_C_sf"/>
</dbReference>
<keyword evidence="20" id="KW-1185">Reference proteome</keyword>
<dbReference type="GO" id="GO:0005886">
    <property type="term" value="C:plasma membrane"/>
    <property type="evidence" value="ECO:0007669"/>
    <property type="project" value="UniProtKB-SubCell"/>
</dbReference>
<dbReference type="PROSITE" id="PS50885">
    <property type="entry name" value="HAMP"/>
    <property type="match status" value="1"/>
</dbReference>
<feature type="domain" description="Histidine kinase" evidence="17">
    <location>
        <begin position="304"/>
        <end position="521"/>
    </location>
</feature>
<dbReference type="Gene3D" id="6.10.340.10">
    <property type="match status" value="1"/>
</dbReference>
<dbReference type="SMART" id="SM00387">
    <property type="entry name" value="HATPase_c"/>
    <property type="match status" value="1"/>
</dbReference>
<dbReference type="GO" id="GO:0000155">
    <property type="term" value="F:phosphorelay sensor kinase activity"/>
    <property type="evidence" value="ECO:0007669"/>
    <property type="project" value="InterPro"/>
</dbReference>
<evidence type="ECO:0000256" key="8">
    <source>
        <dbReference type="ARBA" id="ARBA00022741"/>
    </source>
</evidence>
<evidence type="ECO:0000256" key="1">
    <source>
        <dbReference type="ARBA" id="ARBA00000085"/>
    </source>
</evidence>
<dbReference type="EMBL" id="JACBZP010000001">
    <property type="protein sequence ID" value="NYI67960.1"/>
    <property type="molecule type" value="Genomic_DNA"/>
</dbReference>
<dbReference type="CDD" id="cd00075">
    <property type="entry name" value="HATPase"/>
    <property type="match status" value="1"/>
</dbReference>
<evidence type="ECO:0000256" key="5">
    <source>
        <dbReference type="ARBA" id="ARBA00022553"/>
    </source>
</evidence>
<dbReference type="PRINTS" id="PR00344">
    <property type="entry name" value="BCTRLSENSOR"/>
</dbReference>
<dbReference type="Gene3D" id="1.10.287.130">
    <property type="match status" value="1"/>
</dbReference>
<dbReference type="InterPro" id="IPR003660">
    <property type="entry name" value="HAMP_dom"/>
</dbReference>
<dbReference type="Pfam" id="PF00512">
    <property type="entry name" value="HisKA"/>
    <property type="match status" value="1"/>
</dbReference>
<keyword evidence="9 19" id="KW-0418">Kinase</keyword>
<gene>
    <name evidence="19" type="ORF">BJY26_002266</name>
</gene>
<evidence type="ECO:0000256" key="2">
    <source>
        <dbReference type="ARBA" id="ARBA00004651"/>
    </source>
</evidence>
<dbReference type="Pfam" id="PF00672">
    <property type="entry name" value="HAMP"/>
    <property type="match status" value="1"/>
</dbReference>
<dbReference type="InterPro" id="IPR004358">
    <property type="entry name" value="Sig_transdc_His_kin-like_C"/>
</dbReference>
<sequence>MSRPSLAGVARGSGRATVAAGAAAVRFARKSLQFRVVVSTMILTTVAVFGVGSWMSEQVADGLFQTRLASASKQADTMARSLQSVANPSGSNQDDVTQALQATMQNQVTTATLPLRAVALRPVPGNATAVGNFSAVSPNQPAFSVGQLTPEFLKAVATSGGTQRYQSIALTTYDGSSRPGLVIGTLITIPGAGQYQFYVVSDLSNEQGTLSLVERSMLVAALILVVLVGAVAWVVARIVVRPVRAAADVSQELAAGDLGQRLRVRGTDDLAVLAASFNHMATNLQDQITRLENLSALQQRFVSDVSHELRTPLTTIRVAADMIYESRDELDPMSQRSAELLHSQVQRFELLLADLLEISRFDSGAADLDAEAVDMLAVVGRVIENNQVLAERSGYELKLHAAATPYMADVDARRIERIVRNLIVNALEHGENKPIDIYVAADADAVAVSVRDHGVGMDRQQVRRVFDRFWRADPARPRTLGGSGLGLAIALEDAHLHSGWLQAWGRPGQGACFRLTIPRRSGHDLTSSPLPLPPADAADPDDSVDLSGTGMMNEDDAAPPAGPWTQTGSMPRIAAPEEGGDRNEK</sequence>
<evidence type="ECO:0000256" key="11">
    <source>
        <dbReference type="ARBA" id="ARBA00022989"/>
    </source>
</evidence>
<proteinExistence type="predicted"/>
<organism evidence="19 20">
    <name type="scientific">Spelaeicoccus albus</name>
    <dbReference type="NCBI Taxonomy" id="1280376"/>
    <lineage>
        <taxon>Bacteria</taxon>
        <taxon>Bacillati</taxon>
        <taxon>Actinomycetota</taxon>
        <taxon>Actinomycetes</taxon>
        <taxon>Micrococcales</taxon>
        <taxon>Brevibacteriaceae</taxon>
        <taxon>Spelaeicoccus</taxon>
    </lineage>
</organism>
<evidence type="ECO:0000313" key="20">
    <source>
        <dbReference type="Proteomes" id="UP000539111"/>
    </source>
</evidence>
<dbReference type="SMART" id="SM00388">
    <property type="entry name" value="HisKA"/>
    <property type="match status" value="1"/>
</dbReference>
<evidence type="ECO:0000313" key="19">
    <source>
        <dbReference type="EMBL" id="NYI67960.1"/>
    </source>
</evidence>
<evidence type="ECO:0000256" key="7">
    <source>
        <dbReference type="ARBA" id="ARBA00022692"/>
    </source>
</evidence>
<reference evidence="19 20" key="1">
    <citation type="submission" date="2020-07" db="EMBL/GenBank/DDBJ databases">
        <title>Sequencing the genomes of 1000 actinobacteria strains.</title>
        <authorList>
            <person name="Klenk H.-P."/>
        </authorList>
    </citation>
    <scope>NUCLEOTIDE SEQUENCE [LARGE SCALE GENOMIC DNA]</scope>
    <source>
        <strain evidence="19 20">DSM 26341</strain>
    </source>
</reference>
<keyword evidence="4" id="KW-1003">Cell membrane</keyword>
<dbReference type="PROSITE" id="PS50109">
    <property type="entry name" value="HIS_KIN"/>
    <property type="match status" value="1"/>
</dbReference>
<keyword evidence="8" id="KW-0547">Nucleotide-binding</keyword>
<evidence type="ECO:0000256" key="3">
    <source>
        <dbReference type="ARBA" id="ARBA00012438"/>
    </source>
</evidence>
<evidence type="ECO:0000256" key="12">
    <source>
        <dbReference type="ARBA" id="ARBA00023012"/>
    </source>
</evidence>
<accession>A0A7Z0D333</accession>
<dbReference type="PANTHER" id="PTHR43547">
    <property type="entry name" value="TWO-COMPONENT HISTIDINE KINASE"/>
    <property type="match status" value="1"/>
</dbReference>
<dbReference type="InterPro" id="IPR005467">
    <property type="entry name" value="His_kinase_dom"/>
</dbReference>
<protein>
    <recommendedName>
        <fullName evidence="14">Sensor histidine kinase MtrB</fullName>
        <ecNumber evidence="3">2.7.13.3</ecNumber>
    </recommendedName>
</protein>
<evidence type="ECO:0000259" key="18">
    <source>
        <dbReference type="PROSITE" id="PS50885"/>
    </source>
</evidence>
<keyword evidence="5" id="KW-0597">Phosphoprotein</keyword>
<dbReference type="InterPro" id="IPR036097">
    <property type="entry name" value="HisK_dim/P_sf"/>
</dbReference>
<comment type="subcellular location">
    <subcellularLocation>
        <location evidence="2">Cell membrane</location>
        <topology evidence="2">Multi-pass membrane protein</topology>
    </subcellularLocation>
</comment>
<keyword evidence="7 16" id="KW-0812">Transmembrane</keyword>
<evidence type="ECO:0000256" key="10">
    <source>
        <dbReference type="ARBA" id="ARBA00022840"/>
    </source>
</evidence>
<dbReference type="Proteomes" id="UP000539111">
    <property type="component" value="Unassembled WGS sequence"/>
</dbReference>
<keyword evidence="11 16" id="KW-1133">Transmembrane helix</keyword>
<evidence type="ECO:0000259" key="17">
    <source>
        <dbReference type="PROSITE" id="PS50109"/>
    </source>
</evidence>
<keyword evidence="10" id="KW-0067">ATP-binding</keyword>
<feature type="transmembrane region" description="Helical" evidence="16">
    <location>
        <begin position="217"/>
        <end position="236"/>
    </location>
</feature>
<evidence type="ECO:0000256" key="16">
    <source>
        <dbReference type="SAM" id="Phobius"/>
    </source>
</evidence>
<evidence type="ECO:0000256" key="14">
    <source>
        <dbReference type="ARBA" id="ARBA00035305"/>
    </source>
</evidence>
<keyword evidence="6 19" id="KW-0808">Transferase</keyword>
<dbReference type="AlphaFoldDB" id="A0A7Z0D333"/>
<feature type="region of interest" description="Disordered" evidence="15">
    <location>
        <begin position="523"/>
        <end position="585"/>
    </location>
</feature>
<dbReference type="GO" id="GO:0005524">
    <property type="term" value="F:ATP binding"/>
    <property type="evidence" value="ECO:0007669"/>
    <property type="project" value="UniProtKB-KW"/>
</dbReference>
<comment type="catalytic activity">
    <reaction evidence="1">
        <text>ATP + protein L-histidine = ADP + protein N-phospho-L-histidine.</text>
        <dbReference type="EC" id="2.7.13.3"/>
    </reaction>
</comment>
<dbReference type="SMART" id="SM00304">
    <property type="entry name" value="HAMP"/>
    <property type="match status" value="1"/>
</dbReference>
<dbReference type="Pfam" id="PF02518">
    <property type="entry name" value="HATPase_c"/>
    <property type="match status" value="1"/>
</dbReference>
<dbReference type="NCBIfam" id="NF040691">
    <property type="entry name" value="MtrAB_MtrB"/>
    <property type="match status" value="1"/>
</dbReference>
<keyword evidence="12" id="KW-0902">Two-component regulatory system</keyword>